<protein>
    <submittedName>
        <fullName evidence="1">Putative ankyrin repeat protein</fullName>
    </submittedName>
</protein>
<reference evidence="1" key="1">
    <citation type="submission" date="2011-10" db="EMBL/GenBank/DDBJ databases">
        <title>Provirophages and transpovirons: unique mobilome of giant viruses.</title>
        <authorList>
            <person name="Desnues C."/>
            <person name="LaScola B."/>
            <person name="Yutin N."/>
            <person name="Fournous G."/>
            <person name="Koonin E."/>
            <person name="Raoult D."/>
        </authorList>
    </citation>
    <scope>NUCLEOTIDE SEQUENCE</scope>
    <source>
        <strain evidence="1">Mv13-c7</strain>
    </source>
</reference>
<proteinExistence type="predicted"/>
<evidence type="ECO:0000313" key="1">
    <source>
        <dbReference type="EMBL" id="AEX61126.1"/>
    </source>
</evidence>
<gene>
    <name evidence="1" type="ORF">c7_R60</name>
</gene>
<dbReference type="EMBL" id="JN885990">
    <property type="protein sequence ID" value="AEX61126.1"/>
    <property type="molecule type" value="Genomic_DNA"/>
</dbReference>
<accession>H2E9Q3</accession>
<name>H2E9Q3_9VIRU</name>
<organism evidence="1">
    <name type="scientific">Megavirus courdo7</name>
    <dbReference type="NCBI Taxonomy" id="1128135"/>
    <lineage>
        <taxon>Viruses</taxon>
        <taxon>Varidnaviria</taxon>
        <taxon>Bamfordvirae</taxon>
        <taxon>Nucleocytoviricota</taxon>
        <taxon>Megaviricetes</taxon>
        <taxon>Imitervirales</taxon>
        <taxon>Mimiviridae</taxon>
        <taxon>Megamimivirinae</taxon>
        <taxon>Megavirus</taxon>
    </lineage>
</organism>
<sequence length="26" mass="2923">MSGQHSYFASDLYLKSTLFTVLMAVL</sequence>